<dbReference type="STRING" id="363999.A0A439D1S1"/>
<proteinExistence type="predicted"/>
<evidence type="ECO:0000313" key="2">
    <source>
        <dbReference type="EMBL" id="RWA08403.1"/>
    </source>
</evidence>
<evidence type="ECO:0000313" key="3">
    <source>
        <dbReference type="Proteomes" id="UP000286045"/>
    </source>
</evidence>
<feature type="region of interest" description="Disordered" evidence="1">
    <location>
        <begin position="18"/>
        <end position="55"/>
    </location>
</feature>
<evidence type="ECO:0000256" key="1">
    <source>
        <dbReference type="SAM" id="MobiDB-lite"/>
    </source>
</evidence>
<name>A0A439D1S1_9PEZI</name>
<accession>A0A439D1S1</accession>
<comment type="caution">
    <text evidence="2">The sequence shown here is derived from an EMBL/GenBank/DDBJ whole genome shotgun (WGS) entry which is preliminary data.</text>
</comment>
<dbReference type="AlphaFoldDB" id="A0A439D1S1"/>
<gene>
    <name evidence="2" type="ORF">EKO27_g6705</name>
</gene>
<sequence length="393" mass="40466">MEPTLTFVTTDKNPAVVFPTSLPPDYGGPPDPMENVHSAPLPNQAEPPGVPSYGNEATTDQNVRSTAVTTATTPPITVTVKPSVVVIDDHTFTDNPAQPTSKVVVDGNTFTINPTQVVGVGATITRPPNSGKTIPPPTKTTIGGIGVAIEGSSVVIDNTSFTIGPKPTTVVIEGQTITLKPGVIVFPSQTLTIPVAQETTQVVVGAELITAVGSDKAIIEGRTITYGPGSSTITEVIDEDTVLVGPSGIIVHDETYGGNKAKSTDVQFVVAGGVTISRIGSTVVVVQGVTYTLEPLASGYTYKKTTTVLGGETITIGPEGVAIETWTLNPPYVSITTITPSHGAVMALPTATAVAVNTSKESNGPSLASRQPPWALPACIATITSILGVWILQ</sequence>
<protein>
    <submittedName>
        <fullName evidence="2">Uncharacterized protein</fullName>
    </submittedName>
</protein>
<reference evidence="2 3" key="1">
    <citation type="submission" date="2018-12" db="EMBL/GenBank/DDBJ databases">
        <title>Draft genome sequence of Xylaria grammica IHI A82.</title>
        <authorList>
            <person name="Buettner E."/>
            <person name="Kellner H."/>
        </authorList>
    </citation>
    <scope>NUCLEOTIDE SEQUENCE [LARGE SCALE GENOMIC DNA]</scope>
    <source>
        <strain evidence="2 3">IHI A82</strain>
    </source>
</reference>
<dbReference type="EMBL" id="RYZI01000202">
    <property type="protein sequence ID" value="RWA08403.1"/>
    <property type="molecule type" value="Genomic_DNA"/>
</dbReference>
<keyword evidence="3" id="KW-1185">Reference proteome</keyword>
<dbReference type="Proteomes" id="UP000286045">
    <property type="component" value="Unassembled WGS sequence"/>
</dbReference>
<organism evidence="2 3">
    <name type="scientific">Xylaria grammica</name>
    <dbReference type="NCBI Taxonomy" id="363999"/>
    <lineage>
        <taxon>Eukaryota</taxon>
        <taxon>Fungi</taxon>
        <taxon>Dikarya</taxon>
        <taxon>Ascomycota</taxon>
        <taxon>Pezizomycotina</taxon>
        <taxon>Sordariomycetes</taxon>
        <taxon>Xylariomycetidae</taxon>
        <taxon>Xylariales</taxon>
        <taxon>Xylariaceae</taxon>
        <taxon>Xylaria</taxon>
    </lineage>
</organism>